<gene>
    <name evidence="2" type="ORF">MG293_002090</name>
</gene>
<reference evidence="2" key="1">
    <citation type="submission" date="2022-03" db="EMBL/GenBank/DDBJ databases">
        <title>Genomic analyses of argali, domestic sheep and their hybrids provide insights into chromosomal evolution, heterosis and genetic basis of agronomic traits.</title>
        <authorList>
            <person name="Li M."/>
        </authorList>
    </citation>
    <scope>NUCLEOTIDE SEQUENCE</scope>
    <source>
        <strain evidence="2">CAU-MHL-2022a</strain>
        <tissue evidence="2">Skin</tissue>
    </source>
</reference>
<name>A0AAD4YG63_OVIAM</name>
<evidence type="ECO:0000256" key="1">
    <source>
        <dbReference type="SAM" id="MobiDB-lite"/>
    </source>
</evidence>
<protein>
    <submittedName>
        <fullName evidence="2">Uncharacterized protein</fullName>
    </submittedName>
</protein>
<organism evidence="2 3">
    <name type="scientific">Ovis ammon polii</name>
    <dbReference type="NCBI Taxonomy" id="230172"/>
    <lineage>
        <taxon>Eukaryota</taxon>
        <taxon>Metazoa</taxon>
        <taxon>Chordata</taxon>
        <taxon>Craniata</taxon>
        <taxon>Vertebrata</taxon>
        <taxon>Euteleostomi</taxon>
        <taxon>Mammalia</taxon>
        <taxon>Eutheria</taxon>
        <taxon>Laurasiatheria</taxon>
        <taxon>Artiodactyla</taxon>
        <taxon>Ruminantia</taxon>
        <taxon>Pecora</taxon>
        <taxon>Bovidae</taxon>
        <taxon>Caprinae</taxon>
        <taxon>Ovis</taxon>
    </lineage>
</organism>
<feature type="compositionally biased region" description="Basic and acidic residues" evidence="1">
    <location>
        <begin position="206"/>
        <end position="218"/>
    </location>
</feature>
<proteinExistence type="predicted"/>
<accession>A0AAD4YG63</accession>
<dbReference type="AlphaFoldDB" id="A0AAD4YG63"/>
<dbReference type="Proteomes" id="UP001214576">
    <property type="component" value="Unassembled WGS sequence"/>
</dbReference>
<evidence type="ECO:0000313" key="3">
    <source>
        <dbReference type="Proteomes" id="UP001214576"/>
    </source>
</evidence>
<dbReference type="EMBL" id="JAKZEL010000001">
    <property type="protein sequence ID" value="KAI4549760.1"/>
    <property type="molecule type" value="Genomic_DNA"/>
</dbReference>
<keyword evidence="3" id="KW-1185">Reference proteome</keyword>
<evidence type="ECO:0000313" key="2">
    <source>
        <dbReference type="EMBL" id="KAI4549760.1"/>
    </source>
</evidence>
<feature type="region of interest" description="Disordered" evidence="1">
    <location>
        <begin position="199"/>
        <end position="255"/>
    </location>
</feature>
<sequence length="255" mass="28516">MALDDSRSPTQDHSLCLQVDGGIHEGWGCILIISMSQLPIWGLAVPEEESTNVRCDEKKALVRFGVAPWAAQRKLFDLFPAAGNIMLYVLAQGASRVLGSHLLKPQPPAIQNGNLFEDKAFSLVAQIVKNLPAMQETWVRSLCQGRSPGEGNGNLLQYSCLENPMDRGAWRHRYKHCEQRSIKCPKHPHLFSHVTVRSTMHPGQRPLEKNLRSKRIPDGKTLVSPHVLLQQRPRNTQAPSPLWDAKANGKPLESY</sequence>
<comment type="caution">
    <text evidence="2">The sequence shown here is derived from an EMBL/GenBank/DDBJ whole genome shotgun (WGS) entry which is preliminary data.</text>
</comment>